<sequence>MRTQPGHALTFKIFGTVKLDPLKLDLTKFNLQLRPCRFEVQMVCHSLIDYPPNGNLEN</sequence>
<gene>
    <name evidence="1" type="ORF">Spb1_19220</name>
</gene>
<protein>
    <submittedName>
        <fullName evidence="1">Uncharacterized protein</fullName>
    </submittedName>
</protein>
<dbReference type="KEGG" id="peh:Spb1_19220"/>
<evidence type="ECO:0000313" key="1">
    <source>
        <dbReference type="EMBL" id="QDV29995.1"/>
    </source>
</evidence>
<proteinExistence type="predicted"/>
<reference evidence="1 2" key="1">
    <citation type="submission" date="2019-02" db="EMBL/GenBank/DDBJ databases">
        <title>Deep-cultivation of Planctomycetes and their phenomic and genomic characterization uncovers novel biology.</title>
        <authorList>
            <person name="Wiegand S."/>
            <person name="Jogler M."/>
            <person name="Boedeker C."/>
            <person name="Pinto D."/>
            <person name="Vollmers J."/>
            <person name="Rivas-Marin E."/>
            <person name="Kohn T."/>
            <person name="Peeters S.H."/>
            <person name="Heuer A."/>
            <person name="Rast P."/>
            <person name="Oberbeckmann S."/>
            <person name="Bunk B."/>
            <person name="Jeske O."/>
            <person name="Meyerdierks A."/>
            <person name="Storesund J.E."/>
            <person name="Kallscheuer N."/>
            <person name="Luecker S."/>
            <person name="Lage O.M."/>
            <person name="Pohl T."/>
            <person name="Merkel B.J."/>
            <person name="Hornburger P."/>
            <person name="Mueller R.-W."/>
            <person name="Bruemmer F."/>
            <person name="Labrenz M."/>
            <person name="Spormann A.M."/>
            <person name="Op den Camp H."/>
            <person name="Overmann J."/>
            <person name="Amann R."/>
            <person name="Jetten M.S.M."/>
            <person name="Mascher T."/>
            <person name="Medema M.H."/>
            <person name="Devos D.P."/>
            <person name="Kaster A.-K."/>
            <person name="Ovreas L."/>
            <person name="Rohde M."/>
            <person name="Galperin M.Y."/>
            <person name="Jogler C."/>
        </authorList>
    </citation>
    <scope>NUCLEOTIDE SEQUENCE [LARGE SCALE GENOMIC DNA]</scope>
    <source>
        <strain evidence="1 2">Spb1</strain>
    </source>
</reference>
<dbReference type="Proteomes" id="UP000315349">
    <property type="component" value="Chromosome"/>
</dbReference>
<name>A0A518GMW5_9PLAN</name>
<accession>A0A518GMW5</accession>
<organism evidence="1 2">
    <name type="scientific">Planctopirus ephydatiae</name>
    <dbReference type="NCBI Taxonomy" id="2528019"/>
    <lineage>
        <taxon>Bacteria</taxon>
        <taxon>Pseudomonadati</taxon>
        <taxon>Planctomycetota</taxon>
        <taxon>Planctomycetia</taxon>
        <taxon>Planctomycetales</taxon>
        <taxon>Planctomycetaceae</taxon>
        <taxon>Planctopirus</taxon>
    </lineage>
</organism>
<keyword evidence="2" id="KW-1185">Reference proteome</keyword>
<dbReference type="AlphaFoldDB" id="A0A518GMW5"/>
<evidence type="ECO:0000313" key="2">
    <source>
        <dbReference type="Proteomes" id="UP000315349"/>
    </source>
</evidence>
<dbReference type="EMBL" id="CP036299">
    <property type="protein sequence ID" value="QDV29995.1"/>
    <property type="molecule type" value="Genomic_DNA"/>
</dbReference>